<dbReference type="Proteomes" id="UP000887576">
    <property type="component" value="Unplaced"/>
</dbReference>
<sequence>MSQNGNVQQLVLLSASSSNPFSTRIINPLNKNYVWQFRGQELQNGVPQVLEPIGEIPDSFFVAIHNTPLVHMIGFWNKQRQHVKAIVPGHISAVCTDPSGNFIIAAIAETLHVWSSLTRELINIVKSQFLPITCLKASCDGKFVVSGAEDGTVVVHELTELVAWTKIQTKAEPFLRYTQHSAKITDLHITSSNQPRILSVCANHTAIVYSIYAKCLLIRIVEDYPIFSCCMDPAESKIFLGLEDGNITVASLSKKQLKREEQFSINDSLGPITRLNKKHSDRITKLAVSFDGSILVSCDVTGQYNIWDIPSGSCFATDSLQGPIITAKFIQAWPSVFDSEFIPPKPNSQSFHKQISSEIFNIPAVSLKEIEVEKSDQHMKNALQKLLDNMQKENQSNNASEANDTTSAELRAQIATLQEERDALKKANVELYDMCQNLIVDD</sequence>
<organism evidence="1 2">
    <name type="scientific">Panagrolaimus sp. JU765</name>
    <dbReference type="NCBI Taxonomy" id="591449"/>
    <lineage>
        <taxon>Eukaryota</taxon>
        <taxon>Metazoa</taxon>
        <taxon>Ecdysozoa</taxon>
        <taxon>Nematoda</taxon>
        <taxon>Chromadorea</taxon>
        <taxon>Rhabditida</taxon>
        <taxon>Tylenchina</taxon>
        <taxon>Panagrolaimomorpha</taxon>
        <taxon>Panagrolaimoidea</taxon>
        <taxon>Panagrolaimidae</taxon>
        <taxon>Panagrolaimus</taxon>
    </lineage>
</organism>
<evidence type="ECO:0000313" key="2">
    <source>
        <dbReference type="WBParaSite" id="JU765_v2.g2103.t1"/>
    </source>
</evidence>
<proteinExistence type="predicted"/>
<reference evidence="2" key="1">
    <citation type="submission" date="2022-11" db="UniProtKB">
        <authorList>
            <consortium name="WormBaseParasite"/>
        </authorList>
    </citation>
    <scope>IDENTIFICATION</scope>
</reference>
<dbReference type="WBParaSite" id="JU765_v2.g2103.t1">
    <property type="protein sequence ID" value="JU765_v2.g2103.t1"/>
    <property type="gene ID" value="JU765_v2.g2103"/>
</dbReference>
<protein>
    <submittedName>
        <fullName evidence="2">WD repeat-containing protein 18</fullName>
    </submittedName>
</protein>
<evidence type="ECO:0000313" key="1">
    <source>
        <dbReference type="Proteomes" id="UP000887576"/>
    </source>
</evidence>
<name>A0AC34QZH8_9BILA</name>
<accession>A0AC34QZH8</accession>